<dbReference type="InterPro" id="IPR000994">
    <property type="entry name" value="Pept_M24"/>
</dbReference>
<organism evidence="6 7">
    <name type="scientific">Mucor flavus</name>
    <dbReference type="NCBI Taxonomy" id="439312"/>
    <lineage>
        <taxon>Eukaryota</taxon>
        <taxon>Fungi</taxon>
        <taxon>Fungi incertae sedis</taxon>
        <taxon>Mucoromycota</taxon>
        <taxon>Mucoromycotina</taxon>
        <taxon>Mucoromycetes</taxon>
        <taxon>Mucorales</taxon>
        <taxon>Mucorineae</taxon>
        <taxon>Mucoraceae</taxon>
        <taxon>Mucor</taxon>
    </lineage>
</organism>
<evidence type="ECO:0000256" key="3">
    <source>
        <dbReference type="ARBA" id="ARBA00022801"/>
    </source>
</evidence>
<keyword evidence="3" id="KW-0378">Hydrolase</keyword>
<gene>
    <name evidence="6" type="ORF">MFLAVUS_010794</name>
</gene>
<dbReference type="SUPFAM" id="SSF55920">
    <property type="entry name" value="Creatinase/aminopeptidase"/>
    <property type="match status" value="1"/>
</dbReference>
<dbReference type="PANTHER" id="PTHR43226">
    <property type="entry name" value="XAA-PRO AMINOPEPTIDASE 3"/>
    <property type="match status" value="1"/>
</dbReference>
<dbReference type="SMART" id="SM01011">
    <property type="entry name" value="AMP_N"/>
    <property type="match status" value="1"/>
</dbReference>
<protein>
    <recommendedName>
        <fullName evidence="5">Aminopeptidase P N-terminal domain-containing protein</fullName>
    </recommendedName>
</protein>
<evidence type="ECO:0000259" key="5">
    <source>
        <dbReference type="SMART" id="SM01011"/>
    </source>
</evidence>
<evidence type="ECO:0000256" key="1">
    <source>
        <dbReference type="ARBA" id="ARBA00001936"/>
    </source>
</evidence>
<dbReference type="Pfam" id="PF00557">
    <property type="entry name" value="Peptidase_M24"/>
    <property type="match status" value="1"/>
</dbReference>
<keyword evidence="2" id="KW-0479">Metal-binding</keyword>
<dbReference type="Gene3D" id="3.40.350.10">
    <property type="entry name" value="Creatinase/prolidase N-terminal domain"/>
    <property type="match status" value="1"/>
</dbReference>
<reference evidence="6 7" key="1">
    <citation type="submission" date="2024-04" db="EMBL/GenBank/DDBJ databases">
        <title>genome sequences of Mucor flavus KT1a and Helicostylum pulchrum KT1b strains isolated from the surface of a dry-aged beef.</title>
        <authorList>
            <person name="Toyotome T."/>
            <person name="Hosono M."/>
            <person name="Torimaru M."/>
            <person name="Fukuda K."/>
            <person name="Mikami N."/>
        </authorList>
    </citation>
    <scope>NUCLEOTIDE SEQUENCE [LARGE SCALE GENOMIC DNA]</scope>
    <source>
        <strain evidence="6 7">KT1a</strain>
    </source>
</reference>
<dbReference type="InterPro" id="IPR007865">
    <property type="entry name" value="Aminopep_P_N"/>
</dbReference>
<dbReference type="InterPro" id="IPR036005">
    <property type="entry name" value="Creatinase/aminopeptidase-like"/>
</dbReference>
<accession>A0ABP9ZDT8</accession>
<proteinExistence type="predicted"/>
<dbReference type="CDD" id="cd01087">
    <property type="entry name" value="Prolidase"/>
    <property type="match status" value="1"/>
</dbReference>
<dbReference type="InterPro" id="IPR029149">
    <property type="entry name" value="Creatin/AminoP/Spt16_N"/>
</dbReference>
<evidence type="ECO:0000256" key="2">
    <source>
        <dbReference type="ARBA" id="ARBA00022723"/>
    </source>
</evidence>
<comment type="caution">
    <text evidence="6">The sequence shown here is derived from an EMBL/GenBank/DDBJ whole genome shotgun (WGS) entry which is preliminary data.</text>
</comment>
<comment type="cofactor">
    <cofactor evidence="1">
        <name>Mn(2+)</name>
        <dbReference type="ChEBI" id="CHEBI:29035"/>
    </cofactor>
</comment>
<dbReference type="PANTHER" id="PTHR43226:SF1">
    <property type="entry name" value="XAA-PRO DIPEPTIDASE"/>
    <property type="match status" value="1"/>
</dbReference>
<dbReference type="EMBL" id="BAABUK010000040">
    <property type="protein sequence ID" value="GAA5817251.1"/>
    <property type="molecule type" value="Genomic_DNA"/>
</dbReference>
<dbReference type="InterPro" id="IPR052433">
    <property type="entry name" value="X-Pro_dipept-like"/>
</dbReference>
<name>A0ABP9ZDT8_9FUNG</name>
<dbReference type="SUPFAM" id="SSF53092">
    <property type="entry name" value="Creatinase/prolidase N-terminal domain"/>
    <property type="match status" value="1"/>
</dbReference>
<sequence>MTFNVFPLPARLPTRLNYLKLKEHLSPIPTNALIYLRGGTIKRRDDTDVELDFRQESNFFYLSGVEKAGFHIIISLTIDRIFLIPPTVLPVEQLWKGTPCTNTELLDKYDADFILTEEQIEEFIIDTKPNVIYTLDTSDAGYIPERYRDKIDAIRLRAAINESRLTKLPWEISMIRYATHISSHAHMALMSLCSSRRKEIVYEQELEAKFRWVCSRNGLNRQCYIPIIASGPRASVLHYTDNDKIVPGGPHALVLVDAGGEYKCYGSDVTRTFPVSGVFSNEAKTIYNIVLKAQNAVLERIKPGVYWRDMHSEIYSLVVRTLCHELVQIGLLVGKEEELIKIGVYRAFYFHGTGHSVGLDCHDVGGQRLGIFEHPEPAESELDLNRALEENMVVTVEPGIYFHNVSIDMWANNRNYAHYFNMKKINQYRSVGGVRIEDTILITADGHENFTIVPKEVQDIEALMKL</sequence>
<keyword evidence="4" id="KW-0464">Manganese</keyword>
<evidence type="ECO:0000313" key="7">
    <source>
        <dbReference type="Proteomes" id="UP001473302"/>
    </source>
</evidence>
<keyword evidence="7" id="KW-1185">Reference proteome</keyword>
<dbReference type="Proteomes" id="UP001473302">
    <property type="component" value="Unassembled WGS sequence"/>
</dbReference>
<evidence type="ECO:0000256" key="4">
    <source>
        <dbReference type="ARBA" id="ARBA00023211"/>
    </source>
</evidence>
<evidence type="ECO:0000313" key="6">
    <source>
        <dbReference type="EMBL" id="GAA5817251.1"/>
    </source>
</evidence>
<dbReference type="Pfam" id="PF05195">
    <property type="entry name" value="AMP_N"/>
    <property type="match status" value="1"/>
</dbReference>
<dbReference type="Gene3D" id="3.90.230.10">
    <property type="entry name" value="Creatinase/methionine aminopeptidase superfamily"/>
    <property type="match status" value="1"/>
</dbReference>
<feature type="domain" description="Aminopeptidase P N-terminal" evidence="5">
    <location>
        <begin position="12"/>
        <end position="142"/>
    </location>
</feature>